<feature type="domain" description="TAFII55 protein conserved region" evidence="8">
    <location>
        <begin position="210"/>
        <end position="372"/>
    </location>
</feature>
<feature type="region of interest" description="Disordered" evidence="7">
    <location>
        <begin position="367"/>
        <end position="417"/>
    </location>
</feature>
<dbReference type="PANTHER" id="PTHR12228">
    <property type="entry name" value="TRANSCRIPTION INITIATION FACTOR TFIID 55 KD SUBUNIT-RELATED"/>
    <property type="match status" value="1"/>
</dbReference>
<keyword evidence="5" id="KW-0539">Nucleus</keyword>
<dbReference type="CDD" id="cd08047">
    <property type="entry name" value="TAF7"/>
    <property type="match status" value="1"/>
</dbReference>
<dbReference type="Pfam" id="PF04658">
    <property type="entry name" value="TAFII55_N"/>
    <property type="match status" value="1"/>
</dbReference>
<feature type="compositionally biased region" description="Acidic residues" evidence="7">
    <location>
        <begin position="390"/>
        <end position="404"/>
    </location>
</feature>
<evidence type="ECO:0000256" key="5">
    <source>
        <dbReference type="ARBA" id="ARBA00023242"/>
    </source>
</evidence>
<dbReference type="GO" id="GO:0051123">
    <property type="term" value="P:RNA polymerase II preinitiation complex assembly"/>
    <property type="evidence" value="ECO:0007669"/>
    <property type="project" value="TreeGrafter"/>
</dbReference>
<evidence type="ECO:0000256" key="1">
    <source>
        <dbReference type="ARBA" id="ARBA00004123"/>
    </source>
</evidence>
<dbReference type="GO" id="GO:0016251">
    <property type="term" value="F:RNA polymerase II general transcription initiation factor activity"/>
    <property type="evidence" value="ECO:0007669"/>
    <property type="project" value="TreeGrafter"/>
</dbReference>
<dbReference type="SMART" id="SM01370">
    <property type="entry name" value="TAFII55_N"/>
    <property type="match status" value="1"/>
</dbReference>
<feature type="coiled-coil region" evidence="6">
    <location>
        <begin position="517"/>
        <end position="551"/>
    </location>
</feature>
<proteinExistence type="inferred from homology"/>
<feature type="region of interest" description="Disordered" evidence="7">
    <location>
        <begin position="13"/>
        <end position="205"/>
    </location>
</feature>
<evidence type="ECO:0000259" key="8">
    <source>
        <dbReference type="SMART" id="SM01370"/>
    </source>
</evidence>
<feature type="region of interest" description="Disordered" evidence="7">
    <location>
        <begin position="482"/>
        <end position="516"/>
    </location>
</feature>
<dbReference type="AlphaFoldDB" id="A0A7C8I6C1"/>
<gene>
    <name evidence="9" type="ORF">BDV95DRAFT_576949</name>
</gene>
<dbReference type="OrthoDB" id="153872at2759"/>
<comment type="similarity">
    <text evidence="2">Belongs to the TAF7 family.</text>
</comment>
<comment type="caution">
    <text evidence="9">The sequence shown here is derived from an EMBL/GenBank/DDBJ whole genome shotgun (WGS) entry which is preliminary data.</text>
</comment>
<evidence type="ECO:0000256" key="7">
    <source>
        <dbReference type="SAM" id="MobiDB-lite"/>
    </source>
</evidence>
<organism evidence="9 10">
    <name type="scientific">Massariosphaeria phaeospora</name>
    <dbReference type="NCBI Taxonomy" id="100035"/>
    <lineage>
        <taxon>Eukaryota</taxon>
        <taxon>Fungi</taxon>
        <taxon>Dikarya</taxon>
        <taxon>Ascomycota</taxon>
        <taxon>Pezizomycotina</taxon>
        <taxon>Dothideomycetes</taxon>
        <taxon>Pleosporomycetidae</taxon>
        <taxon>Pleosporales</taxon>
        <taxon>Pleosporales incertae sedis</taxon>
        <taxon>Massariosphaeria</taxon>
    </lineage>
</organism>
<evidence type="ECO:0000256" key="6">
    <source>
        <dbReference type="SAM" id="Coils"/>
    </source>
</evidence>
<evidence type="ECO:0000313" key="10">
    <source>
        <dbReference type="Proteomes" id="UP000481861"/>
    </source>
</evidence>
<keyword evidence="3" id="KW-0805">Transcription regulation</keyword>
<evidence type="ECO:0000256" key="4">
    <source>
        <dbReference type="ARBA" id="ARBA00023163"/>
    </source>
</evidence>
<keyword evidence="4" id="KW-0804">Transcription</keyword>
<dbReference type="PANTHER" id="PTHR12228:SF0">
    <property type="entry name" value="TATA-BOX BINDING PROTEIN ASSOCIATED FACTOR 7"/>
    <property type="match status" value="1"/>
</dbReference>
<name>A0A7C8I6C1_9PLEO</name>
<protein>
    <submittedName>
        <fullName evidence="9">TAFII55 protein conserved region-domain-containing protein</fullName>
    </submittedName>
</protein>
<evidence type="ECO:0000256" key="2">
    <source>
        <dbReference type="ARBA" id="ARBA00009368"/>
    </source>
</evidence>
<feature type="compositionally biased region" description="Low complexity" evidence="7">
    <location>
        <begin position="46"/>
        <end position="63"/>
    </location>
</feature>
<dbReference type="InterPro" id="IPR037817">
    <property type="entry name" value="TAF7"/>
</dbReference>
<dbReference type="GO" id="GO:0005669">
    <property type="term" value="C:transcription factor TFIID complex"/>
    <property type="evidence" value="ECO:0007669"/>
    <property type="project" value="InterPro"/>
</dbReference>
<dbReference type="Proteomes" id="UP000481861">
    <property type="component" value="Unassembled WGS sequence"/>
</dbReference>
<dbReference type="EMBL" id="JAADJZ010000016">
    <property type="protein sequence ID" value="KAF2869271.1"/>
    <property type="molecule type" value="Genomic_DNA"/>
</dbReference>
<keyword evidence="10" id="KW-1185">Reference proteome</keyword>
<evidence type="ECO:0000313" key="9">
    <source>
        <dbReference type="EMBL" id="KAF2869271.1"/>
    </source>
</evidence>
<accession>A0A7C8I6C1</accession>
<reference evidence="9 10" key="1">
    <citation type="submission" date="2020-01" db="EMBL/GenBank/DDBJ databases">
        <authorList>
            <consortium name="DOE Joint Genome Institute"/>
            <person name="Haridas S."/>
            <person name="Albert R."/>
            <person name="Binder M."/>
            <person name="Bloem J."/>
            <person name="Labutti K."/>
            <person name="Salamov A."/>
            <person name="Andreopoulos B."/>
            <person name="Baker S.E."/>
            <person name="Barry K."/>
            <person name="Bills G."/>
            <person name="Bluhm B.H."/>
            <person name="Cannon C."/>
            <person name="Castanera R."/>
            <person name="Culley D.E."/>
            <person name="Daum C."/>
            <person name="Ezra D."/>
            <person name="Gonzalez J.B."/>
            <person name="Henrissat B."/>
            <person name="Kuo A."/>
            <person name="Liang C."/>
            <person name="Lipzen A."/>
            <person name="Lutzoni F."/>
            <person name="Magnuson J."/>
            <person name="Mondo S."/>
            <person name="Nolan M."/>
            <person name="Ohm R."/>
            <person name="Pangilinan J."/>
            <person name="Park H.-J.H."/>
            <person name="Ramirez L."/>
            <person name="Alfaro M."/>
            <person name="Sun H."/>
            <person name="Tritt A."/>
            <person name="Yoshinaga Y."/>
            <person name="Zwiers L.-H.L."/>
            <person name="Turgeon B.G."/>
            <person name="Goodwin S.B."/>
            <person name="Spatafora J.W."/>
            <person name="Crous P.W."/>
            <person name="Grigoriev I.V."/>
        </authorList>
    </citation>
    <scope>NUCLEOTIDE SEQUENCE [LARGE SCALE GENOMIC DNA]</scope>
    <source>
        <strain evidence="9 10">CBS 611.86</strain>
    </source>
</reference>
<comment type="subcellular location">
    <subcellularLocation>
        <location evidence="1">Nucleus</location>
    </subcellularLocation>
</comment>
<keyword evidence="6" id="KW-0175">Coiled coil</keyword>
<evidence type="ECO:0000256" key="3">
    <source>
        <dbReference type="ARBA" id="ARBA00023015"/>
    </source>
</evidence>
<dbReference type="InterPro" id="IPR006751">
    <property type="entry name" value="TAFII55_prot_cons_reg"/>
</dbReference>
<sequence>MKLKIKNPAALAVAAGVSPPPPTATTGDIPEGSSQPAKPKLHVKISKAAAADPPSADPTKPAPGQAADAPKPKRKYTKKAKLDENGQPLPPASKGAVKSMKRARDDNGEDGSPAPKRKPKPTAKSLALARDDDSEEDASLEVRMNPVPQGGHPGRTPSVKLSLKPKALPGAPKRTDTTILKVRGAGKPPPRPPGQGYDSEAEEAEGDPAIEAQFILRMPPGPDCDILRKAIEEKTIGKPVSAGGPGVYFRFLEREGRRAMITIGANTYAASMVDLPCVIESLKSWNKRDWVKTADVCQMLLVLGRVSSEDEARTYPRSRDVEDKTHRYPHGLTPPMQHVRQRRFKLRKSYQHFEEVERIAKTINDNDDRAVEDGGSVSYDLLDGDHDTDGSTDAEGEDEDENEEISNGTPAEEPIDEDVLKKMMQDVFDKEAEVDLDVDAEGDLDDLFGDDQSAMVEVDVAATPHDVAMHALTGNAIITAEPEPETVASTPAAVTSPDDDDDDGGESDEDQEEDAEAIMRQQQVEQTRAEISELEQAIQTNVQAYEQQKNKLMKGRIQIKITKLQTDRAIKLKSIGEGED</sequence>
<feature type="compositionally biased region" description="Acidic residues" evidence="7">
    <location>
        <begin position="497"/>
        <end position="516"/>
    </location>
</feature>